<evidence type="ECO:0000313" key="18">
    <source>
        <dbReference type="Proteomes" id="UP000663877"/>
    </source>
</evidence>
<dbReference type="Proteomes" id="UP000663832">
    <property type="component" value="Unassembled WGS sequence"/>
</dbReference>
<dbReference type="OrthoDB" id="273257at2759"/>
<dbReference type="EMBL" id="CAJNOM010000720">
    <property type="protein sequence ID" value="CAF1549729.1"/>
    <property type="molecule type" value="Genomic_DNA"/>
</dbReference>
<dbReference type="InterPro" id="IPR016449">
    <property type="entry name" value="K_chnl_inward-rec_Kir"/>
</dbReference>
<feature type="transmembrane region" description="Helical" evidence="12">
    <location>
        <begin position="150"/>
        <end position="173"/>
    </location>
</feature>
<keyword evidence="10 11" id="KW-0407">Ion channel</keyword>
<evidence type="ECO:0000256" key="6">
    <source>
        <dbReference type="ARBA" id="ARBA00022958"/>
    </source>
</evidence>
<keyword evidence="2 11" id="KW-0813">Transport</keyword>
<evidence type="ECO:0000256" key="9">
    <source>
        <dbReference type="ARBA" id="ARBA00023136"/>
    </source>
</evidence>
<dbReference type="GO" id="GO:0034765">
    <property type="term" value="P:regulation of monoatomic ion transmembrane transport"/>
    <property type="evidence" value="ECO:0007669"/>
    <property type="project" value="TreeGrafter"/>
</dbReference>
<proteinExistence type="inferred from homology"/>
<dbReference type="InterPro" id="IPR013518">
    <property type="entry name" value="K_chnl_inward-rec_Kir_cyto"/>
</dbReference>
<evidence type="ECO:0000313" key="15">
    <source>
        <dbReference type="EMBL" id="CAF1261286.1"/>
    </source>
</evidence>
<dbReference type="Gene3D" id="2.60.40.1400">
    <property type="entry name" value="G protein-activated inward rectifier potassium channel 1"/>
    <property type="match status" value="1"/>
</dbReference>
<dbReference type="PIRSF" id="PIRSF005465">
    <property type="entry name" value="GIRK_kir"/>
    <property type="match status" value="1"/>
</dbReference>
<reference evidence="15" key="1">
    <citation type="submission" date="2021-02" db="EMBL/GenBank/DDBJ databases">
        <authorList>
            <person name="Nowell W R."/>
        </authorList>
    </citation>
    <scope>NUCLEOTIDE SEQUENCE</scope>
</reference>
<dbReference type="InterPro" id="IPR040445">
    <property type="entry name" value="Kir_TM"/>
</dbReference>
<dbReference type="PRINTS" id="PR01320">
    <property type="entry name" value="KIRCHANNEL"/>
</dbReference>
<feature type="transmembrane region" description="Helical" evidence="12">
    <location>
        <begin position="71"/>
        <end position="96"/>
    </location>
</feature>
<dbReference type="Gene3D" id="1.10.287.70">
    <property type="match status" value="1"/>
</dbReference>
<comment type="subcellular location">
    <subcellularLocation>
        <location evidence="1 11">Membrane</location>
        <topology evidence="1 11">Multi-pass membrane protein</topology>
    </subcellularLocation>
</comment>
<evidence type="ECO:0000259" key="13">
    <source>
        <dbReference type="Pfam" id="PF01007"/>
    </source>
</evidence>
<evidence type="ECO:0000313" key="17">
    <source>
        <dbReference type="Proteomes" id="UP000663832"/>
    </source>
</evidence>
<dbReference type="InterPro" id="IPR014756">
    <property type="entry name" value="Ig_E-set"/>
</dbReference>
<feature type="domain" description="Inward rectifier potassium channel C-terminal" evidence="14">
    <location>
        <begin position="186"/>
        <end position="359"/>
    </location>
</feature>
<keyword evidence="5 11" id="KW-0851">Voltage-gated channel</keyword>
<evidence type="ECO:0000313" key="16">
    <source>
        <dbReference type="EMBL" id="CAF1549729.1"/>
    </source>
</evidence>
<sequence>MVKFSSFKTRRFNDIISQITSFPNPFHAREALRGRKRLISKDGNINFQRLNIEHHRRYLQDIFTSLLDLTWLWILTLFVICFVTSWVFFALIWYIIMVVHGDFSSNNSNSTNRCVNGVETFGGLILYSIETQQTIGYGTRAVTENCTAGIFLLIIQSCFGLIIQALWVGLVYTKLSRPKKRRRTLMWSDKALITIRDGYLTLQCRLGDMRYRSTLVEAHIRMYFVSKRLTKENEIIPLNLIDMNVGYDEGKDRLFFNWPIIIEHKINDKSPLFDFDKEQILKEKFEILIVLEGIIEPTGMVTQARTSYMPDEIVWGARFERMIHFLQHQYVVDYSKFNSFIYDNFTTHLSAKQFQEQQQQTNSNSN</sequence>
<evidence type="ECO:0000259" key="14">
    <source>
        <dbReference type="Pfam" id="PF17655"/>
    </source>
</evidence>
<evidence type="ECO:0000256" key="5">
    <source>
        <dbReference type="ARBA" id="ARBA00022882"/>
    </source>
</evidence>
<dbReference type="PANTHER" id="PTHR11767:SF102">
    <property type="entry name" value="INWARDLY RECTIFYING POTASSIUM CHANNEL 1, ISOFORM F"/>
    <property type="match status" value="1"/>
</dbReference>
<dbReference type="GO" id="GO:0005886">
    <property type="term" value="C:plasma membrane"/>
    <property type="evidence" value="ECO:0007669"/>
    <property type="project" value="TreeGrafter"/>
</dbReference>
<dbReference type="Pfam" id="PF01007">
    <property type="entry name" value="IRK"/>
    <property type="match status" value="1"/>
</dbReference>
<dbReference type="FunFam" id="1.10.287.70:FF:000019">
    <property type="entry name" value="G protein-activated inward rectifier potassium channel 1"/>
    <property type="match status" value="1"/>
</dbReference>
<keyword evidence="6 11" id="KW-0630">Potassium</keyword>
<evidence type="ECO:0000256" key="10">
    <source>
        <dbReference type="ARBA" id="ARBA00023303"/>
    </source>
</evidence>
<organism evidence="15 18">
    <name type="scientific">Adineta steineri</name>
    <dbReference type="NCBI Taxonomy" id="433720"/>
    <lineage>
        <taxon>Eukaryota</taxon>
        <taxon>Metazoa</taxon>
        <taxon>Spiralia</taxon>
        <taxon>Gnathifera</taxon>
        <taxon>Rotifera</taxon>
        <taxon>Eurotatoria</taxon>
        <taxon>Bdelloidea</taxon>
        <taxon>Adinetida</taxon>
        <taxon>Adinetidae</taxon>
        <taxon>Adineta</taxon>
    </lineage>
</organism>
<keyword evidence="7 12" id="KW-1133">Transmembrane helix</keyword>
<dbReference type="GO" id="GO:0005242">
    <property type="term" value="F:inward rectifier potassium channel activity"/>
    <property type="evidence" value="ECO:0007669"/>
    <property type="project" value="InterPro"/>
</dbReference>
<dbReference type="Pfam" id="PF17655">
    <property type="entry name" value="IRK_C"/>
    <property type="match status" value="1"/>
</dbReference>
<evidence type="ECO:0000256" key="12">
    <source>
        <dbReference type="SAM" id="Phobius"/>
    </source>
</evidence>
<evidence type="ECO:0000256" key="4">
    <source>
        <dbReference type="ARBA" id="ARBA00022692"/>
    </source>
</evidence>
<evidence type="ECO:0000256" key="11">
    <source>
        <dbReference type="RuleBase" id="RU003822"/>
    </source>
</evidence>
<dbReference type="GO" id="GO:0034702">
    <property type="term" value="C:monoatomic ion channel complex"/>
    <property type="evidence" value="ECO:0007669"/>
    <property type="project" value="UniProtKB-KW"/>
</dbReference>
<gene>
    <name evidence="15" type="ORF">BJG266_LOCUS30137</name>
    <name evidence="16" type="ORF">QVE165_LOCUS46981</name>
</gene>
<keyword evidence="17" id="KW-1185">Reference proteome</keyword>
<dbReference type="AlphaFoldDB" id="A0A815B0C9"/>
<dbReference type="Proteomes" id="UP000663877">
    <property type="component" value="Unassembled WGS sequence"/>
</dbReference>
<dbReference type="GO" id="GO:1990573">
    <property type="term" value="P:potassium ion import across plasma membrane"/>
    <property type="evidence" value="ECO:0007669"/>
    <property type="project" value="TreeGrafter"/>
</dbReference>
<name>A0A815B0C9_9BILA</name>
<dbReference type="SUPFAM" id="SSF81324">
    <property type="entry name" value="Voltage-gated potassium channels"/>
    <property type="match status" value="1"/>
</dbReference>
<feature type="domain" description="Potassium channel inwardly rectifying transmembrane" evidence="13">
    <location>
        <begin position="39"/>
        <end position="178"/>
    </location>
</feature>
<accession>A0A815B0C9</accession>
<keyword evidence="4 11" id="KW-0812">Transmembrane</keyword>
<evidence type="ECO:0000256" key="3">
    <source>
        <dbReference type="ARBA" id="ARBA00022538"/>
    </source>
</evidence>
<comment type="similarity">
    <text evidence="11">Belongs to the inward rectifier-type potassium channel (TC 1.A.2.1) family.</text>
</comment>
<comment type="caution">
    <text evidence="15">The sequence shown here is derived from an EMBL/GenBank/DDBJ whole genome shotgun (WGS) entry which is preliminary data.</text>
</comment>
<protein>
    <submittedName>
        <fullName evidence="15">Uncharacterized protein</fullName>
    </submittedName>
</protein>
<evidence type="ECO:0000256" key="2">
    <source>
        <dbReference type="ARBA" id="ARBA00022448"/>
    </source>
</evidence>
<dbReference type="SUPFAM" id="SSF81296">
    <property type="entry name" value="E set domains"/>
    <property type="match status" value="1"/>
</dbReference>
<dbReference type="EMBL" id="CAJNOI010000377">
    <property type="protein sequence ID" value="CAF1261286.1"/>
    <property type="molecule type" value="Genomic_DNA"/>
</dbReference>
<dbReference type="PANTHER" id="PTHR11767">
    <property type="entry name" value="INWARD RECTIFIER POTASSIUM CHANNEL"/>
    <property type="match status" value="1"/>
</dbReference>
<evidence type="ECO:0000256" key="7">
    <source>
        <dbReference type="ARBA" id="ARBA00022989"/>
    </source>
</evidence>
<dbReference type="InterPro" id="IPR041647">
    <property type="entry name" value="IRK_C"/>
</dbReference>
<evidence type="ECO:0000256" key="1">
    <source>
        <dbReference type="ARBA" id="ARBA00004141"/>
    </source>
</evidence>
<evidence type="ECO:0000256" key="8">
    <source>
        <dbReference type="ARBA" id="ARBA00023065"/>
    </source>
</evidence>
<keyword evidence="3 11" id="KW-0633">Potassium transport</keyword>
<keyword evidence="8 11" id="KW-0406">Ion transport</keyword>
<keyword evidence="9 12" id="KW-0472">Membrane</keyword>